<name>A0A511VCM4_9BACL</name>
<accession>A0A511VCM4</accession>
<dbReference type="RefSeq" id="WP_146812236.1">
    <property type="nucleotide sequence ID" value="NZ_BJXX01000203.1"/>
</dbReference>
<dbReference type="AlphaFoldDB" id="A0A511VCM4"/>
<evidence type="ECO:0000313" key="1">
    <source>
        <dbReference type="EMBL" id="GEN36599.1"/>
    </source>
</evidence>
<comment type="caution">
    <text evidence="1">The sequence shown here is derived from an EMBL/GenBank/DDBJ whole genome shotgun (WGS) entry which is preliminary data.</text>
</comment>
<dbReference type="Proteomes" id="UP000321157">
    <property type="component" value="Unassembled WGS sequence"/>
</dbReference>
<gene>
    <name evidence="1" type="ORF">ADA01nite_40590</name>
</gene>
<dbReference type="EMBL" id="BJXX01000203">
    <property type="protein sequence ID" value="GEN36599.1"/>
    <property type="molecule type" value="Genomic_DNA"/>
</dbReference>
<organism evidence="1 2">
    <name type="scientific">Aneurinibacillus danicus</name>
    <dbReference type="NCBI Taxonomy" id="267746"/>
    <lineage>
        <taxon>Bacteria</taxon>
        <taxon>Bacillati</taxon>
        <taxon>Bacillota</taxon>
        <taxon>Bacilli</taxon>
        <taxon>Bacillales</taxon>
        <taxon>Paenibacillaceae</taxon>
        <taxon>Aneurinibacillus group</taxon>
        <taxon>Aneurinibacillus</taxon>
    </lineage>
</organism>
<sequence>MNSVLQQFVIYGRIVQKKELSYTTSKKGDPVSSFSFLIQNETSVVPIQMRGHQFQYVFVQRDQQISRVPYNQWRDGKLLKGTLLNGRCFPDFEAVRIAERQLYVGMIVRLTGMIEVVGGKRLRYIAKEISSVAEIPTTTSSFSMTIQIERIYENRCSAYSPFAMTVEGKVMGQSQEAISMFYTCNEKTASLLTVGESFQVTGEIIRSPLYQQIEGVRFFSGIHSELRIIHAYPFSPVHA</sequence>
<reference evidence="1 2" key="1">
    <citation type="submission" date="2019-07" db="EMBL/GenBank/DDBJ databases">
        <title>Whole genome shotgun sequence of Aneurinibacillus danicus NBRC 102444.</title>
        <authorList>
            <person name="Hosoyama A."/>
            <person name="Uohara A."/>
            <person name="Ohji S."/>
            <person name="Ichikawa N."/>
        </authorList>
    </citation>
    <scope>NUCLEOTIDE SEQUENCE [LARGE SCALE GENOMIC DNA]</scope>
    <source>
        <strain evidence="1 2">NBRC 102444</strain>
    </source>
</reference>
<proteinExistence type="predicted"/>
<keyword evidence="2" id="KW-1185">Reference proteome</keyword>
<protein>
    <submittedName>
        <fullName evidence="1">Uncharacterized protein</fullName>
    </submittedName>
</protein>
<evidence type="ECO:0000313" key="2">
    <source>
        <dbReference type="Proteomes" id="UP000321157"/>
    </source>
</evidence>